<dbReference type="GO" id="GO:0015280">
    <property type="term" value="F:ligand-gated sodium channel activity"/>
    <property type="evidence" value="ECO:0007669"/>
    <property type="project" value="TreeGrafter"/>
</dbReference>
<evidence type="ECO:0000256" key="12">
    <source>
        <dbReference type="RuleBase" id="RU000679"/>
    </source>
</evidence>
<dbReference type="PANTHER" id="PTHR11690:SF288">
    <property type="entry name" value="AMILORIDE-SENSITIVE NA+ CHANNEL-RELATED"/>
    <property type="match status" value="1"/>
</dbReference>
<dbReference type="InterPro" id="IPR001873">
    <property type="entry name" value="ENaC"/>
</dbReference>
<keyword evidence="15" id="KW-1185">Reference proteome</keyword>
<keyword evidence="8 12" id="KW-0406">Ion transport</keyword>
<evidence type="ECO:0000256" key="13">
    <source>
        <dbReference type="SAM" id="Phobius"/>
    </source>
</evidence>
<protein>
    <submittedName>
        <fullName evidence="14">Uncharacterized protein</fullName>
    </submittedName>
</protein>
<reference evidence="14" key="1">
    <citation type="submission" date="2021-03" db="EMBL/GenBank/DDBJ databases">
        <title>Chromosome level genome of the anhydrobiotic midge Polypedilum vanderplanki.</title>
        <authorList>
            <person name="Yoshida Y."/>
            <person name="Kikawada T."/>
            <person name="Gusev O."/>
        </authorList>
    </citation>
    <scope>NUCLEOTIDE SEQUENCE</scope>
    <source>
        <strain evidence="14">NIAS01</strain>
        <tissue evidence="14">Whole body or cell culture</tissue>
    </source>
</reference>
<keyword evidence="3 12" id="KW-0813">Transport</keyword>
<organism evidence="14 15">
    <name type="scientific">Polypedilum vanderplanki</name>
    <name type="common">Sleeping chironomid midge</name>
    <dbReference type="NCBI Taxonomy" id="319348"/>
    <lineage>
        <taxon>Eukaryota</taxon>
        <taxon>Metazoa</taxon>
        <taxon>Ecdysozoa</taxon>
        <taxon>Arthropoda</taxon>
        <taxon>Hexapoda</taxon>
        <taxon>Insecta</taxon>
        <taxon>Pterygota</taxon>
        <taxon>Neoptera</taxon>
        <taxon>Endopterygota</taxon>
        <taxon>Diptera</taxon>
        <taxon>Nematocera</taxon>
        <taxon>Chironomoidea</taxon>
        <taxon>Chironomidae</taxon>
        <taxon>Chironominae</taxon>
        <taxon>Polypedilum</taxon>
        <taxon>Polypedilum</taxon>
    </lineage>
</organism>
<dbReference type="OrthoDB" id="6628406at2759"/>
<evidence type="ECO:0000256" key="8">
    <source>
        <dbReference type="ARBA" id="ARBA00023065"/>
    </source>
</evidence>
<evidence type="ECO:0000256" key="6">
    <source>
        <dbReference type="ARBA" id="ARBA00022989"/>
    </source>
</evidence>
<gene>
    <name evidence="14" type="ORF">PVAND_005291</name>
</gene>
<evidence type="ECO:0000313" key="15">
    <source>
        <dbReference type="Proteomes" id="UP001107558"/>
    </source>
</evidence>
<dbReference type="Proteomes" id="UP001107558">
    <property type="component" value="Chromosome 2"/>
</dbReference>
<keyword evidence="4 12" id="KW-0894">Sodium channel</keyword>
<name>A0A9J6BZY9_POLVA</name>
<dbReference type="Pfam" id="PF00858">
    <property type="entry name" value="ASC"/>
    <property type="match status" value="1"/>
</dbReference>
<evidence type="ECO:0000256" key="10">
    <source>
        <dbReference type="ARBA" id="ARBA00023201"/>
    </source>
</evidence>
<evidence type="ECO:0000256" key="5">
    <source>
        <dbReference type="ARBA" id="ARBA00022692"/>
    </source>
</evidence>
<accession>A0A9J6BZY9</accession>
<keyword evidence="9 13" id="KW-0472">Membrane</keyword>
<comment type="subcellular location">
    <subcellularLocation>
        <location evidence="1">Membrane</location>
        <topology evidence="1">Multi-pass membrane protein</topology>
    </subcellularLocation>
</comment>
<feature type="transmembrane region" description="Helical" evidence="13">
    <location>
        <begin position="27"/>
        <end position="49"/>
    </location>
</feature>
<sequence length="440" mass="52083">MSPENKNILEKSTIHGIGYIFDKNEKILVRLLWFIIFILSNVGFGFYAYNIYMKWTFEPDILVREKSKLLTDIPFPAVTICSPLFAKNQLANLAQFELKFREKKYNVYPNLSQSEINYMTSNIQTCDLNYLLKLERFYRRRDNNDVLKLLDESFRSIDEVLFGCRRNGAKDRCKKVFIRMITHRGFCYTFNIQGHSVIFNNEDLSSAFDYPNVTAAIDVYPKSLNINELNFTKWSLDKEFLDYKFNNIRFLYPLRAKVERNAYQNIYMFINASDTNNLCWSFAKSFSFYIHLPNEILSPLHKEYSVQLGTGKLLTLSAQSFRSDESLRSYSPEIRDCYFEGERKLQFFKAYTKLNCEYECMVNYTLNQCKCIMFYMPRKSASKVCDYENYSCFIKSLADWHKETSKNKTCNCLNTCNNIEYKVAYERTSNLDNSDPEIYF</sequence>
<dbReference type="Gene3D" id="1.10.287.820">
    <property type="entry name" value="Acid-sensing ion channel domain"/>
    <property type="match status" value="1"/>
</dbReference>
<keyword evidence="6 13" id="KW-1133">Transmembrane helix</keyword>
<proteinExistence type="inferred from homology"/>
<evidence type="ECO:0000256" key="1">
    <source>
        <dbReference type="ARBA" id="ARBA00004141"/>
    </source>
</evidence>
<evidence type="ECO:0000256" key="11">
    <source>
        <dbReference type="ARBA" id="ARBA00023303"/>
    </source>
</evidence>
<evidence type="ECO:0000256" key="3">
    <source>
        <dbReference type="ARBA" id="ARBA00022448"/>
    </source>
</evidence>
<evidence type="ECO:0000256" key="9">
    <source>
        <dbReference type="ARBA" id="ARBA00023136"/>
    </source>
</evidence>
<evidence type="ECO:0000256" key="2">
    <source>
        <dbReference type="ARBA" id="ARBA00007193"/>
    </source>
</evidence>
<comment type="similarity">
    <text evidence="2 12">Belongs to the amiloride-sensitive sodium channel (TC 1.A.6) family.</text>
</comment>
<keyword evidence="5 12" id="KW-0812">Transmembrane</keyword>
<dbReference type="GO" id="GO:0005886">
    <property type="term" value="C:plasma membrane"/>
    <property type="evidence" value="ECO:0007669"/>
    <property type="project" value="TreeGrafter"/>
</dbReference>
<evidence type="ECO:0000256" key="4">
    <source>
        <dbReference type="ARBA" id="ARBA00022461"/>
    </source>
</evidence>
<evidence type="ECO:0000313" key="14">
    <source>
        <dbReference type="EMBL" id="KAG5675383.1"/>
    </source>
</evidence>
<comment type="caution">
    <text evidence="14">The sequence shown here is derived from an EMBL/GenBank/DDBJ whole genome shotgun (WGS) entry which is preliminary data.</text>
</comment>
<keyword evidence="10 12" id="KW-0739">Sodium transport</keyword>
<evidence type="ECO:0000256" key="7">
    <source>
        <dbReference type="ARBA" id="ARBA00023053"/>
    </source>
</evidence>
<dbReference type="EMBL" id="JADBJN010000002">
    <property type="protein sequence ID" value="KAG5675383.1"/>
    <property type="molecule type" value="Genomic_DNA"/>
</dbReference>
<keyword evidence="11 12" id="KW-0407">Ion channel</keyword>
<keyword evidence="7" id="KW-0915">Sodium</keyword>
<dbReference type="PANTHER" id="PTHR11690">
    <property type="entry name" value="AMILORIDE-SENSITIVE SODIUM CHANNEL-RELATED"/>
    <property type="match status" value="1"/>
</dbReference>
<dbReference type="AlphaFoldDB" id="A0A9J6BZY9"/>